<dbReference type="EnsemblMetazoa" id="XM_003423998">
    <property type="protein sequence ID" value="XP_003424046"/>
    <property type="gene ID" value="LOC100120248"/>
</dbReference>
<evidence type="ECO:0000313" key="3">
    <source>
        <dbReference type="Proteomes" id="UP000002358"/>
    </source>
</evidence>
<dbReference type="AlphaFoldDB" id="A0A7M7GC70"/>
<evidence type="ECO:0008006" key="4">
    <source>
        <dbReference type="Google" id="ProtNLM"/>
    </source>
</evidence>
<dbReference type="SMART" id="SM00320">
    <property type="entry name" value="WD40"/>
    <property type="match status" value="5"/>
</dbReference>
<dbReference type="InterPro" id="IPR036322">
    <property type="entry name" value="WD40_repeat_dom_sf"/>
</dbReference>
<evidence type="ECO:0000256" key="1">
    <source>
        <dbReference type="SAM" id="MobiDB-lite"/>
    </source>
</evidence>
<dbReference type="GeneID" id="100120248"/>
<dbReference type="KEGG" id="nvi:100120248"/>
<dbReference type="Gene3D" id="2.130.10.10">
    <property type="entry name" value="YVTN repeat-like/Quinoprotein amine dehydrogenase"/>
    <property type="match status" value="1"/>
</dbReference>
<sequence>MSFKDNFNVFVGGKSGIFKGVRVKEKSCVMKNIQNLVSITDDHEVSCMTWGDDDEKEILVGCGSKGVRSVKTYDTENHSFKTSFVCELGEGNITGIARYNGNILTAVQSGQIKLWRQKEKEEFLLNAGEHLLRMRQAIQQKNVIATGGLENPLKLWDLNKKVNTFTAKNVSHDWLQLRVPIGVADLCFLTNNKQVVTVGRYGHIRLYDTKAQRRPVVNLEMKEESLTTVSTCADDRQVVCGTGRGRMNLVDLRKTGKILNTYKGPVGAVTSVAVSKMDSCIVSTSFDRYLYIHDVESKKLLKKVYLTSKLSSMVMRSEFSLKEPEKEENAEDSCEEIFDGSGEEYSDNDDSEDDDEESS</sequence>
<dbReference type="Pfam" id="PF00400">
    <property type="entry name" value="WD40"/>
    <property type="match status" value="1"/>
</dbReference>
<dbReference type="OrthoDB" id="18388at2759"/>
<proteinExistence type="predicted"/>
<dbReference type="SMR" id="A0A7M7GC70"/>
<dbReference type="SUPFAM" id="SSF50978">
    <property type="entry name" value="WD40 repeat-like"/>
    <property type="match status" value="1"/>
</dbReference>
<organism evidence="2 3">
    <name type="scientific">Nasonia vitripennis</name>
    <name type="common">Parasitic wasp</name>
    <dbReference type="NCBI Taxonomy" id="7425"/>
    <lineage>
        <taxon>Eukaryota</taxon>
        <taxon>Metazoa</taxon>
        <taxon>Ecdysozoa</taxon>
        <taxon>Arthropoda</taxon>
        <taxon>Hexapoda</taxon>
        <taxon>Insecta</taxon>
        <taxon>Pterygota</taxon>
        <taxon>Neoptera</taxon>
        <taxon>Endopterygota</taxon>
        <taxon>Hymenoptera</taxon>
        <taxon>Apocrita</taxon>
        <taxon>Proctotrupomorpha</taxon>
        <taxon>Chalcidoidea</taxon>
        <taxon>Pteromalidae</taxon>
        <taxon>Pteromalinae</taxon>
        <taxon>Nasonia</taxon>
    </lineage>
</organism>
<dbReference type="FunCoup" id="A0A7M7GC70">
    <property type="interactions" value="1053"/>
</dbReference>
<feature type="region of interest" description="Disordered" evidence="1">
    <location>
        <begin position="317"/>
        <end position="359"/>
    </location>
</feature>
<accession>A0A7M7GC70</accession>
<protein>
    <recommendedName>
        <fullName evidence="4">WD repeat-containing protein 74</fullName>
    </recommendedName>
</protein>
<dbReference type="InterPro" id="IPR001680">
    <property type="entry name" value="WD40_rpt"/>
</dbReference>
<dbReference type="InterPro" id="IPR015943">
    <property type="entry name" value="WD40/YVTN_repeat-like_dom_sf"/>
</dbReference>
<dbReference type="InParanoid" id="A0A7M7GC70"/>
<dbReference type="GO" id="GO:0005730">
    <property type="term" value="C:nucleolus"/>
    <property type="evidence" value="ECO:0007669"/>
    <property type="project" value="InterPro"/>
</dbReference>
<dbReference type="GO" id="GO:0030687">
    <property type="term" value="C:preribosome, large subunit precursor"/>
    <property type="evidence" value="ECO:0007669"/>
    <property type="project" value="TreeGrafter"/>
</dbReference>
<dbReference type="InterPro" id="IPR037379">
    <property type="entry name" value="WDR74/Nsa1"/>
</dbReference>
<dbReference type="GO" id="GO:0042273">
    <property type="term" value="P:ribosomal large subunit biogenesis"/>
    <property type="evidence" value="ECO:0007669"/>
    <property type="project" value="InterPro"/>
</dbReference>
<reference evidence="2" key="1">
    <citation type="submission" date="2021-01" db="UniProtKB">
        <authorList>
            <consortium name="EnsemblMetazoa"/>
        </authorList>
    </citation>
    <scope>IDENTIFICATION</scope>
</reference>
<dbReference type="PANTHER" id="PTHR16038:SF4">
    <property type="entry name" value="WD REPEAT-CONTAINING PROTEIN 74"/>
    <property type="match status" value="1"/>
</dbReference>
<dbReference type="Proteomes" id="UP000002358">
    <property type="component" value="Chromosome 2"/>
</dbReference>
<keyword evidence="3" id="KW-1185">Reference proteome</keyword>
<evidence type="ECO:0000313" key="2">
    <source>
        <dbReference type="EnsemblMetazoa" id="XP_003424046"/>
    </source>
</evidence>
<dbReference type="RefSeq" id="XP_003424046.3">
    <property type="nucleotide sequence ID" value="XM_003423998.5"/>
</dbReference>
<name>A0A7M7GC70_NASVI</name>
<dbReference type="PANTHER" id="PTHR16038">
    <property type="entry name" value="NOP SEVEN ASSOCIATED PROTEIN 1"/>
    <property type="match status" value="1"/>
</dbReference>
<feature type="compositionally biased region" description="Acidic residues" evidence="1">
    <location>
        <begin position="328"/>
        <end position="359"/>
    </location>
</feature>